<dbReference type="EMBL" id="LR797075">
    <property type="protein sequence ID" value="CAB4185243.1"/>
    <property type="molecule type" value="Genomic_DNA"/>
</dbReference>
<sequence length="127" mass="14126">MTSTYLGTALSNPPRLSSGAAVLTVGVPAIEDSVADILSTPVGTRFFLPEYGCRLESVMFEPNDEILINLVPTLIVEALAKWETRIRTIDIQCAQQNDYLSVTINYKVLASSEIKTFIYPFYNKLVY</sequence>
<dbReference type="EMBL" id="LR797450">
    <property type="protein sequence ID" value="CAB4217809.1"/>
    <property type="molecule type" value="Genomic_DNA"/>
</dbReference>
<feature type="domain" description="IraD/Gp25-like" evidence="1">
    <location>
        <begin position="29"/>
        <end position="111"/>
    </location>
</feature>
<evidence type="ECO:0000313" key="4">
    <source>
        <dbReference type="EMBL" id="CAB4217809.1"/>
    </source>
</evidence>
<dbReference type="EMBL" id="LR798430">
    <property type="protein sequence ID" value="CAB5231630.1"/>
    <property type="molecule type" value="Genomic_DNA"/>
</dbReference>
<dbReference type="InterPro" id="IPR007048">
    <property type="entry name" value="IraD/Gp25-like"/>
</dbReference>
<gene>
    <name evidence="2" type="ORF">UFOVP1127_39</name>
    <name evidence="3" type="ORF">UFOVP1242_35</name>
    <name evidence="4" type="ORF">UFOVP1492_95</name>
    <name evidence="5" type="ORF">UFOVP1580_124</name>
</gene>
<dbReference type="Gene3D" id="3.10.450.40">
    <property type="match status" value="1"/>
</dbReference>
<protein>
    <submittedName>
        <fullName evidence="2">COG3628 Phage baseplate assembly protein W</fullName>
    </submittedName>
</protein>
<reference evidence="2" key="1">
    <citation type="submission" date="2020-05" db="EMBL/GenBank/DDBJ databases">
        <authorList>
            <person name="Chiriac C."/>
            <person name="Salcher M."/>
            <person name="Ghai R."/>
            <person name="Kavagutti S V."/>
        </authorList>
    </citation>
    <scope>NUCLEOTIDE SEQUENCE</scope>
</reference>
<dbReference type="EMBL" id="LR797197">
    <property type="protein sequence ID" value="CAB4193176.1"/>
    <property type="molecule type" value="Genomic_DNA"/>
</dbReference>
<organism evidence="2">
    <name type="scientific">uncultured Caudovirales phage</name>
    <dbReference type="NCBI Taxonomy" id="2100421"/>
    <lineage>
        <taxon>Viruses</taxon>
        <taxon>Duplodnaviria</taxon>
        <taxon>Heunggongvirae</taxon>
        <taxon>Uroviricota</taxon>
        <taxon>Caudoviricetes</taxon>
        <taxon>Peduoviridae</taxon>
        <taxon>Maltschvirus</taxon>
        <taxon>Maltschvirus maltsch</taxon>
    </lineage>
</organism>
<proteinExistence type="predicted"/>
<name>A0A6J5QLL0_9CAUD</name>
<evidence type="ECO:0000259" key="1">
    <source>
        <dbReference type="Pfam" id="PF04965"/>
    </source>
</evidence>
<accession>A0A6J5QLL0</accession>
<evidence type="ECO:0000313" key="3">
    <source>
        <dbReference type="EMBL" id="CAB4193176.1"/>
    </source>
</evidence>
<evidence type="ECO:0000313" key="2">
    <source>
        <dbReference type="EMBL" id="CAB4185243.1"/>
    </source>
</evidence>
<evidence type="ECO:0000313" key="5">
    <source>
        <dbReference type="EMBL" id="CAB5231630.1"/>
    </source>
</evidence>
<dbReference type="SUPFAM" id="SSF160719">
    <property type="entry name" value="gpW/gp25-like"/>
    <property type="match status" value="1"/>
</dbReference>
<dbReference type="Pfam" id="PF04965">
    <property type="entry name" value="GPW_gp25"/>
    <property type="match status" value="1"/>
</dbReference>